<evidence type="ECO:0000313" key="2">
    <source>
        <dbReference type="EMBL" id="KOO24018.1"/>
    </source>
</evidence>
<dbReference type="EMBL" id="JWZX01003134">
    <property type="protein sequence ID" value="KOO24018.1"/>
    <property type="molecule type" value="Genomic_DNA"/>
</dbReference>
<name>A0A0M0JCT9_9EUKA</name>
<organism evidence="2 3">
    <name type="scientific">Chrysochromulina tobinii</name>
    <dbReference type="NCBI Taxonomy" id="1460289"/>
    <lineage>
        <taxon>Eukaryota</taxon>
        <taxon>Haptista</taxon>
        <taxon>Haptophyta</taxon>
        <taxon>Prymnesiophyceae</taxon>
        <taxon>Prymnesiales</taxon>
        <taxon>Chrysochromulinaceae</taxon>
        <taxon>Chrysochromulina</taxon>
    </lineage>
</organism>
<keyword evidence="3" id="KW-1185">Reference proteome</keyword>
<dbReference type="AlphaFoldDB" id="A0A0M0JCT9"/>
<evidence type="ECO:0000256" key="1">
    <source>
        <dbReference type="SAM" id="Coils"/>
    </source>
</evidence>
<reference evidence="3" key="1">
    <citation type="journal article" date="2015" name="PLoS Genet.">
        <title>Genome Sequence and Transcriptome Analyses of Chrysochromulina tobin: Metabolic Tools for Enhanced Algal Fitness in the Prominent Order Prymnesiales (Haptophyceae).</title>
        <authorList>
            <person name="Hovde B.T."/>
            <person name="Deodato C.R."/>
            <person name="Hunsperger H.M."/>
            <person name="Ryken S.A."/>
            <person name="Yost W."/>
            <person name="Jha R.K."/>
            <person name="Patterson J."/>
            <person name="Monnat R.J. Jr."/>
            <person name="Barlow S.B."/>
            <person name="Starkenburg S.R."/>
            <person name="Cattolico R.A."/>
        </authorList>
    </citation>
    <scope>NUCLEOTIDE SEQUENCE</scope>
    <source>
        <strain evidence="3">CCMP291</strain>
    </source>
</reference>
<keyword evidence="1" id="KW-0175">Coiled coil</keyword>
<gene>
    <name evidence="2" type="ORF">Ctob_001583</name>
</gene>
<protein>
    <submittedName>
        <fullName evidence="2">Uncharacterized protein</fullName>
    </submittedName>
</protein>
<comment type="caution">
    <text evidence="2">The sequence shown here is derived from an EMBL/GenBank/DDBJ whole genome shotgun (WGS) entry which is preliminary data.</text>
</comment>
<dbReference type="Proteomes" id="UP000037460">
    <property type="component" value="Unassembled WGS sequence"/>
</dbReference>
<evidence type="ECO:0000313" key="3">
    <source>
        <dbReference type="Proteomes" id="UP000037460"/>
    </source>
</evidence>
<feature type="coiled-coil region" evidence="1">
    <location>
        <begin position="108"/>
        <end position="149"/>
    </location>
</feature>
<proteinExistence type="predicted"/>
<sequence>MTLEAGQPVLKVNLRKLKQRLIDTDELIGLYSTARSREDFLEQSVLQERRAKMAAEAAIAESESRCRTALRTVREREEDMAVLRQTVCEREAEATALRQTVRDREAVATALRKTIREREAEATALRQRLSSLEAEMKEALNAEKDTRLAAQPDAATPLTSVVIQPSGVGAASIEVLQKLLSERGDDWMREWLSGLARAIVGTDRCLPLAPPSLQRAVLACHLFASCCRERGDMKRCVATGSALEGLRRTYGVA</sequence>
<accession>A0A0M0JCT9</accession>